<keyword evidence="2" id="KW-1185">Reference proteome</keyword>
<evidence type="ECO:0000313" key="1">
    <source>
        <dbReference type="EMBL" id="STX51780.1"/>
    </source>
</evidence>
<evidence type="ECO:0000313" key="2">
    <source>
        <dbReference type="Proteomes" id="UP000254794"/>
    </source>
</evidence>
<protein>
    <submittedName>
        <fullName evidence="1">Uncharacterized protein</fullName>
    </submittedName>
</protein>
<dbReference type="Proteomes" id="UP000254794">
    <property type="component" value="Unassembled WGS sequence"/>
</dbReference>
<sequence>MISNIKQAFSFEKLRDILQNFDLSNEKNVQLAVILVEELSQSDIEKPNSIGTHLF</sequence>
<gene>
    <name evidence="1" type="ORF">NCTC13316_01878</name>
</gene>
<organism evidence="1 2">
    <name type="scientific">Legionella busanensis</name>
    <dbReference type="NCBI Taxonomy" id="190655"/>
    <lineage>
        <taxon>Bacteria</taxon>
        <taxon>Pseudomonadati</taxon>
        <taxon>Pseudomonadota</taxon>
        <taxon>Gammaproteobacteria</taxon>
        <taxon>Legionellales</taxon>
        <taxon>Legionellaceae</taxon>
        <taxon>Legionella</taxon>
    </lineage>
</organism>
<proteinExistence type="predicted"/>
<name>A0A378JP77_9GAMM</name>
<dbReference type="AlphaFoldDB" id="A0A378JP77"/>
<reference evidence="1 2" key="1">
    <citation type="submission" date="2018-06" db="EMBL/GenBank/DDBJ databases">
        <authorList>
            <consortium name="Pathogen Informatics"/>
            <person name="Doyle S."/>
        </authorList>
    </citation>
    <scope>NUCLEOTIDE SEQUENCE [LARGE SCALE GENOMIC DNA]</scope>
    <source>
        <strain evidence="1 2">NCTC13316</strain>
    </source>
</reference>
<accession>A0A378JP77</accession>
<dbReference type="EMBL" id="UGOD01000001">
    <property type="protein sequence ID" value="STX51780.1"/>
    <property type="molecule type" value="Genomic_DNA"/>
</dbReference>